<dbReference type="Proteomes" id="UP000006919">
    <property type="component" value="Chromosome"/>
</dbReference>
<dbReference type="STRING" id="697329.Rumal_0752"/>
<organism evidence="1 2">
    <name type="scientific">Ruminococcus albus (strain ATCC 27210 / DSM 20455 / JCM 14654 / NCDO 2250 / 7)</name>
    <dbReference type="NCBI Taxonomy" id="697329"/>
    <lineage>
        <taxon>Bacteria</taxon>
        <taxon>Bacillati</taxon>
        <taxon>Bacillota</taxon>
        <taxon>Clostridia</taxon>
        <taxon>Eubacteriales</taxon>
        <taxon>Oscillospiraceae</taxon>
        <taxon>Ruminococcus</taxon>
    </lineage>
</organism>
<dbReference type="AlphaFoldDB" id="E6UI37"/>
<evidence type="ECO:0000313" key="1">
    <source>
        <dbReference type="EMBL" id="ADU21290.1"/>
    </source>
</evidence>
<name>E6UI37_RUMA7</name>
<dbReference type="EMBL" id="CP002403">
    <property type="protein sequence ID" value="ADU21290.1"/>
    <property type="molecule type" value="Genomic_DNA"/>
</dbReference>
<sequence length="82" mass="9254">MLDVYKWSEGLSEGDLFNLNYYGLARIFKDYGCYETTITWKKGSRYPNLSGYGVVDLSQVDFEGISDPIVNSTTILLNSLVV</sequence>
<reference evidence="1 2" key="1">
    <citation type="journal article" date="2011" name="J. Bacteriol.">
        <title>Complete genome of the cellulolytic ruminal bacterium Ruminococcus albus 7.</title>
        <authorList>
            <person name="Suen G."/>
            <person name="Stevenson D.M."/>
            <person name="Bruce D.C."/>
            <person name="Chertkov O."/>
            <person name="Copeland A."/>
            <person name="Cheng J.F."/>
            <person name="Detter C."/>
            <person name="Detter J.C."/>
            <person name="Goodwin L.A."/>
            <person name="Han C.S."/>
            <person name="Hauser L.J."/>
            <person name="Ivanova N.N."/>
            <person name="Kyrpides N.C."/>
            <person name="Land M.L."/>
            <person name="Lapidus A."/>
            <person name="Lucas S."/>
            <person name="Ovchinnikova G."/>
            <person name="Pitluck S."/>
            <person name="Tapia R."/>
            <person name="Woyke T."/>
            <person name="Boyum J."/>
            <person name="Mead D."/>
            <person name="Weimer P.J."/>
        </authorList>
    </citation>
    <scope>NUCLEOTIDE SEQUENCE [LARGE SCALE GENOMIC DNA]</scope>
    <source>
        <strain evidence="2">ATCC 27210 / DSM 20455 / JCM 14654 / NCDO 2250 / 7</strain>
    </source>
</reference>
<gene>
    <name evidence="1" type="ordered locus">Rumal_0752</name>
</gene>
<dbReference type="RefSeq" id="WP_013497475.1">
    <property type="nucleotide sequence ID" value="NC_014833.1"/>
</dbReference>
<dbReference type="OrthoDB" id="6372180at2"/>
<dbReference type="KEGG" id="ral:Rumal_0752"/>
<proteinExistence type="predicted"/>
<dbReference type="HOGENOM" id="CLU_2556201_0_0_9"/>
<evidence type="ECO:0000313" key="2">
    <source>
        <dbReference type="Proteomes" id="UP000006919"/>
    </source>
</evidence>
<accession>E6UI37</accession>
<protein>
    <submittedName>
        <fullName evidence="1">Uncharacterized protein</fullName>
    </submittedName>
</protein>